<evidence type="ECO:0000256" key="10">
    <source>
        <dbReference type="ARBA" id="ARBA00022884"/>
    </source>
</evidence>
<reference evidence="12" key="1">
    <citation type="submission" date="2018-05" db="EMBL/GenBank/DDBJ databases">
        <authorList>
            <person name="Lanie J.A."/>
            <person name="Ng W.-L."/>
            <person name="Kazmierczak K.M."/>
            <person name="Andrzejewski T.M."/>
            <person name="Davidsen T.M."/>
            <person name="Wayne K.J."/>
            <person name="Tettelin H."/>
            <person name="Glass J.I."/>
            <person name="Rusch D."/>
            <person name="Podicherti R."/>
            <person name="Tsui H.-C.T."/>
            <person name="Winkler M.E."/>
        </authorList>
    </citation>
    <scope>NUCLEOTIDE SEQUENCE</scope>
</reference>
<dbReference type="NCBIfam" id="TIGR00277">
    <property type="entry name" value="HDIG"/>
    <property type="match status" value="1"/>
</dbReference>
<evidence type="ECO:0000256" key="9">
    <source>
        <dbReference type="ARBA" id="ARBA00022842"/>
    </source>
</evidence>
<evidence type="ECO:0000256" key="2">
    <source>
        <dbReference type="ARBA" id="ARBA00022679"/>
    </source>
</evidence>
<keyword evidence="8" id="KW-0067">ATP-binding</keyword>
<dbReference type="EMBL" id="UINC01000887">
    <property type="protein sequence ID" value="SUZ62705.1"/>
    <property type="molecule type" value="Genomic_DNA"/>
</dbReference>
<dbReference type="Pfam" id="PF01743">
    <property type="entry name" value="PolyA_pol"/>
    <property type="match status" value="1"/>
</dbReference>
<feature type="domain" description="HD" evidence="11">
    <location>
        <begin position="263"/>
        <end position="402"/>
    </location>
</feature>
<dbReference type="InterPro" id="IPR006674">
    <property type="entry name" value="HD_domain"/>
</dbReference>
<evidence type="ECO:0000313" key="12">
    <source>
        <dbReference type="EMBL" id="SUZ62705.1"/>
    </source>
</evidence>
<dbReference type="CDD" id="cd05398">
    <property type="entry name" value="NT_ClassII-CCAase"/>
    <property type="match status" value="1"/>
</dbReference>
<dbReference type="PROSITE" id="PS51831">
    <property type="entry name" value="HD"/>
    <property type="match status" value="1"/>
</dbReference>
<keyword evidence="9" id="KW-0460">Magnesium</keyword>
<dbReference type="Gene3D" id="3.30.460.10">
    <property type="entry name" value="Beta Polymerase, domain 2"/>
    <property type="match status" value="1"/>
</dbReference>
<evidence type="ECO:0000256" key="3">
    <source>
        <dbReference type="ARBA" id="ARBA00022694"/>
    </source>
</evidence>
<dbReference type="InterPro" id="IPR043519">
    <property type="entry name" value="NT_sf"/>
</dbReference>
<evidence type="ECO:0000256" key="1">
    <source>
        <dbReference type="ARBA" id="ARBA00001946"/>
    </source>
</evidence>
<keyword evidence="7" id="KW-0692">RNA repair</keyword>
<keyword evidence="2" id="KW-0808">Transferase</keyword>
<dbReference type="InterPro" id="IPR050124">
    <property type="entry name" value="tRNA_CCA-adding_enzyme"/>
</dbReference>
<dbReference type="Gene3D" id="1.10.3090.10">
    <property type="entry name" value="cca-adding enzyme, domain 2"/>
    <property type="match status" value="1"/>
</dbReference>
<dbReference type="PANTHER" id="PTHR47545:SF1">
    <property type="entry name" value="MULTIFUNCTIONAL CCA PROTEIN"/>
    <property type="match status" value="1"/>
</dbReference>
<dbReference type="PANTHER" id="PTHR47545">
    <property type="entry name" value="MULTIFUNCTIONAL CCA PROTEIN"/>
    <property type="match status" value="1"/>
</dbReference>
<dbReference type="GO" id="GO:0046872">
    <property type="term" value="F:metal ion binding"/>
    <property type="evidence" value="ECO:0007669"/>
    <property type="project" value="UniProtKB-KW"/>
</dbReference>
<protein>
    <recommendedName>
        <fullName evidence="11">HD domain-containing protein</fullName>
    </recommendedName>
</protein>
<accession>A0A381P6Y6</accession>
<keyword evidence="4" id="KW-0548">Nucleotidyltransferase</keyword>
<keyword evidence="5" id="KW-0479">Metal-binding</keyword>
<dbReference type="InterPro" id="IPR003607">
    <property type="entry name" value="HD/PDEase_dom"/>
</dbReference>
<dbReference type="InterPro" id="IPR002646">
    <property type="entry name" value="PolA_pol_head_dom"/>
</dbReference>
<evidence type="ECO:0000256" key="6">
    <source>
        <dbReference type="ARBA" id="ARBA00022741"/>
    </source>
</evidence>
<keyword evidence="3" id="KW-0819">tRNA processing</keyword>
<dbReference type="SMART" id="SM00471">
    <property type="entry name" value="HDc"/>
    <property type="match status" value="1"/>
</dbReference>
<dbReference type="GO" id="GO:0008033">
    <property type="term" value="P:tRNA processing"/>
    <property type="evidence" value="ECO:0007669"/>
    <property type="project" value="UniProtKB-KW"/>
</dbReference>
<sequence length="472" mass="53739">MANIKELIHPHKILYKTLRCAGNLGEDQGLECYVVGGAVRDLFLHRKIMEVDIMVVGDGIAFAKELKTRLKAKKIIPFKQFGTAIIPRKDLPVEVASARTESYKENSRKPTKVSYTDLQGDLLRRDFTINAMAMDILPKNFGDLHDPLGGITDLKKKQLRTPLNPDVTFSDDPLRMIRAAYFSAKLEFILTEECLTSMKNQAGRITIVSWERITTELKKILKTRKPSIGLSILQDTDLMKHVFPEISVMHGMEQVKKWHHKDVFYHTLQVVDNAAKLSDKMAVRFAALVHDIAKPRTRRIDSRKGYTFHGHDDIGAQMIDKVAKRMRLSNELRDYLKKMTLLHLRPIALAKEGITDSAVRRVMVTAGEDINDLLILCRADITSKNPHLVKKYMGNFERVENLMQDVKEQDALRDFQSPVRGNEIMDVCGLTEGRIIGEIKTAIEEAILGGEIENSYNAAYDYMMKIKDVYIN</sequence>
<gene>
    <name evidence="12" type="ORF">METZ01_LOCUS15559</name>
</gene>
<evidence type="ECO:0000256" key="8">
    <source>
        <dbReference type="ARBA" id="ARBA00022840"/>
    </source>
</evidence>
<evidence type="ECO:0000259" key="11">
    <source>
        <dbReference type="PROSITE" id="PS51831"/>
    </source>
</evidence>
<proteinExistence type="predicted"/>
<evidence type="ECO:0000256" key="7">
    <source>
        <dbReference type="ARBA" id="ARBA00022800"/>
    </source>
</evidence>
<dbReference type="SUPFAM" id="SSF81301">
    <property type="entry name" value="Nucleotidyltransferase"/>
    <property type="match status" value="1"/>
</dbReference>
<keyword evidence="6" id="KW-0547">Nucleotide-binding</keyword>
<dbReference type="Gene3D" id="1.10.246.80">
    <property type="match status" value="1"/>
</dbReference>
<dbReference type="InterPro" id="IPR006675">
    <property type="entry name" value="HDIG_dom"/>
</dbReference>
<dbReference type="GO" id="GO:0003723">
    <property type="term" value="F:RNA binding"/>
    <property type="evidence" value="ECO:0007669"/>
    <property type="project" value="UniProtKB-KW"/>
</dbReference>
<dbReference type="GO" id="GO:0042245">
    <property type="term" value="P:RNA repair"/>
    <property type="evidence" value="ECO:0007669"/>
    <property type="project" value="UniProtKB-KW"/>
</dbReference>
<evidence type="ECO:0000256" key="4">
    <source>
        <dbReference type="ARBA" id="ARBA00022695"/>
    </source>
</evidence>
<dbReference type="CDD" id="cd00077">
    <property type="entry name" value="HDc"/>
    <property type="match status" value="1"/>
</dbReference>
<dbReference type="GO" id="GO:0016779">
    <property type="term" value="F:nucleotidyltransferase activity"/>
    <property type="evidence" value="ECO:0007669"/>
    <property type="project" value="UniProtKB-KW"/>
</dbReference>
<dbReference type="GO" id="GO:0005524">
    <property type="term" value="F:ATP binding"/>
    <property type="evidence" value="ECO:0007669"/>
    <property type="project" value="UniProtKB-KW"/>
</dbReference>
<organism evidence="12">
    <name type="scientific">marine metagenome</name>
    <dbReference type="NCBI Taxonomy" id="408172"/>
    <lineage>
        <taxon>unclassified sequences</taxon>
        <taxon>metagenomes</taxon>
        <taxon>ecological metagenomes</taxon>
    </lineage>
</organism>
<dbReference type="AlphaFoldDB" id="A0A381P6Y6"/>
<comment type="cofactor">
    <cofactor evidence="1">
        <name>Mg(2+)</name>
        <dbReference type="ChEBI" id="CHEBI:18420"/>
    </cofactor>
</comment>
<dbReference type="InterPro" id="IPR032828">
    <property type="entry name" value="PolyA_RNA-bd"/>
</dbReference>
<evidence type="ECO:0000256" key="5">
    <source>
        <dbReference type="ARBA" id="ARBA00022723"/>
    </source>
</evidence>
<dbReference type="Pfam" id="PF01966">
    <property type="entry name" value="HD"/>
    <property type="match status" value="1"/>
</dbReference>
<dbReference type="SUPFAM" id="SSF81891">
    <property type="entry name" value="Poly A polymerase C-terminal region-like"/>
    <property type="match status" value="1"/>
</dbReference>
<name>A0A381P6Y6_9ZZZZ</name>
<dbReference type="Pfam" id="PF12627">
    <property type="entry name" value="PolyA_pol_RNAbd"/>
    <property type="match status" value="1"/>
</dbReference>
<keyword evidence="10" id="KW-0694">RNA-binding</keyword>